<dbReference type="OMA" id="FWLCRSC"/>
<protein>
    <recommendedName>
        <fullName evidence="3">C2H2-type domain-containing protein</fullName>
    </recommendedName>
</protein>
<dbReference type="PANTHER" id="PTHR22975:SF20">
    <property type="entry name" value="UBIQUITIN CARBOXYL-TERMINAL HYDROLASE-RELATED PROTEIN-RELATED"/>
    <property type="match status" value="1"/>
</dbReference>
<dbReference type="EMBL" id="KI517464">
    <property type="protein sequence ID" value="ESQ40185.1"/>
    <property type="molecule type" value="Genomic_DNA"/>
</dbReference>
<dbReference type="Proteomes" id="UP000030689">
    <property type="component" value="Unassembled WGS sequence"/>
</dbReference>
<gene>
    <name evidence="4" type="ORF">EUTSA_v10015405mg</name>
</gene>
<evidence type="ECO:0000313" key="5">
    <source>
        <dbReference type="Proteomes" id="UP000030689"/>
    </source>
</evidence>
<dbReference type="InterPro" id="IPR006865">
    <property type="entry name" value="DUF629"/>
</dbReference>
<dbReference type="GO" id="GO:0016787">
    <property type="term" value="F:hydrolase activity"/>
    <property type="evidence" value="ECO:0007669"/>
    <property type="project" value="UniProtKB-KW"/>
</dbReference>
<evidence type="ECO:0000256" key="2">
    <source>
        <dbReference type="ARBA" id="ARBA00022801"/>
    </source>
</evidence>
<evidence type="ECO:0000313" key="4">
    <source>
        <dbReference type="EMBL" id="ESQ40185.1"/>
    </source>
</evidence>
<dbReference type="Gramene" id="ESQ40185">
    <property type="protein sequence ID" value="ESQ40185"/>
    <property type="gene ID" value="EUTSA_v10015405mg"/>
</dbReference>
<keyword evidence="2" id="KW-0378">Hydrolase</keyword>
<keyword evidence="5" id="KW-1185">Reference proteome</keyword>
<accession>V4KQI2</accession>
<dbReference type="KEGG" id="eus:EUTSA_v10015405mg"/>
<dbReference type="eggNOG" id="KOG1887">
    <property type="taxonomic scope" value="Eukaryota"/>
</dbReference>
<dbReference type="InterPro" id="IPR013087">
    <property type="entry name" value="Znf_C2H2_type"/>
</dbReference>
<dbReference type="InterPro" id="IPR052398">
    <property type="entry name" value="Ubiquitin_hydrolase_53/54"/>
</dbReference>
<proteinExistence type="predicted"/>
<dbReference type="AlphaFoldDB" id="V4KQI2"/>
<evidence type="ECO:0000256" key="1">
    <source>
        <dbReference type="ARBA" id="ARBA00022786"/>
    </source>
</evidence>
<feature type="non-terminal residue" evidence="4">
    <location>
        <position position="664"/>
    </location>
</feature>
<dbReference type="PANTHER" id="PTHR22975">
    <property type="entry name" value="UBIQUITIN SPECIFIC PROTEINASE"/>
    <property type="match status" value="1"/>
</dbReference>
<dbReference type="PROSITE" id="PS00028">
    <property type="entry name" value="ZINC_FINGER_C2H2_1"/>
    <property type="match status" value="1"/>
</dbReference>
<dbReference type="InterPro" id="IPR006866">
    <property type="entry name" value="DUF627_N"/>
</dbReference>
<sequence>MEPPEQDEMTLYEQVLDLYSQGELLRSLEMIQESQSSVKDEDFNIDFLEGDIFLSIGNNSESLKKKVLFLISSMECFLRIDIYQSAYPMVKLAEILGSVSFYKKAMKIASAGLQKISLISEGLEENGFHYEERKKLELLIQESRTIVDSKTRLPCPVSNCEEEVGVIRTRFYDLLESLKESWKESNADIKRSFMRVSTQEFRVYVKIRFGEEGEDALEQVLTHAKKNERWKFWLCRSCPKKFSTSEECSSHLVQEHGAEFKPSSRNDLAQRVSDIWAGKVSVGVWKPVDAEAAVQMIKTDAKVFKYQDGWCKEWPLAEDEERSRVLNGIRSLLVSFCDQKILSERIRDRMMHAVAKRLDDLDVSKQTLTDCRLLETPNSICFLKCDELSQIFDLLSGVKCKRHDGIDLVCSAVDSFCGGTRVREKIDFDLKFSYMLLDKRLLQGNLDGRSNDEGKISFTSDPSVHCAKARPGGDAFLSWLADNSSGGDERFQFPRNIKAHNLDIWKAALRAIQFTCRTLGTKYAKKMQLLGYGAALNDAKELCIRSNLQEGEQKSLLRRRCEESDAGNLFLCAVEDVLRGAKRPTFDLAKRSTTHDDSDKSVMNSIQLLESEVNKKVTQMDSKILVIEKSRIDLLKDLTRLCVFDYRWFIHPPLKEYVLGQMAN</sequence>
<feature type="domain" description="C2H2-type" evidence="3">
    <location>
        <begin position="235"/>
        <end position="256"/>
    </location>
</feature>
<dbReference type="Pfam" id="PF04780">
    <property type="entry name" value="DUF629"/>
    <property type="match status" value="1"/>
</dbReference>
<reference evidence="4 5" key="1">
    <citation type="journal article" date="2013" name="Front. Plant Sci.">
        <title>The Reference Genome of the Halophytic Plant Eutrema salsugineum.</title>
        <authorList>
            <person name="Yang R."/>
            <person name="Jarvis D.E."/>
            <person name="Chen H."/>
            <person name="Beilstein M.A."/>
            <person name="Grimwood J."/>
            <person name="Jenkins J."/>
            <person name="Shu S."/>
            <person name="Prochnik S."/>
            <person name="Xin M."/>
            <person name="Ma C."/>
            <person name="Schmutz J."/>
            <person name="Wing R.A."/>
            <person name="Mitchell-Olds T."/>
            <person name="Schumaker K.S."/>
            <person name="Wang X."/>
        </authorList>
    </citation>
    <scope>NUCLEOTIDE SEQUENCE [LARGE SCALE GENOMIC DNA]</scope>
</reference>
<name>V4KQI2_EUTSA</name>
<organism evidence="4 5">
    <name type="scientific">Eutrema salsugineum</name>
    <name type="common">Saltwater cress</name>
    <name type="synonym">Sisymbrium salsugineum</name>
    <dbReference type="NCBI Taxonomy" id="72664"/>
    <lineage>
        <taxon>Eukaryota</taxon>
        <taxon>Viridiplantae</taxon>
        <taxon>Streptophyta</taxon>
        <taxon>Embryophyta</taxon>
        <taxon>Tracheophyta</taxon>
        <taxon>Spermatophyta</taxon>
        <taxon>Magnoliopsida</taxon>
        <taxon>eudicotyledons</taxon>
        <taxon>Gunneridae</taxon>
        <taxon>Pentapetalae</taxon>
        <taxon>rosids</taxon>
        <taxon>malvids</taxon>
        <taxon>Brassicales</taxon>
        <taxon>Brassicaceae</taxon>
        <taxon>Eutremeae</taxon>
        <taxon>Eutrema</taxon>
    </lineage>
</organism>
<evidence type="ECO:0000259" key="3">
    <source>
        <dbReference type="PROSITE" id="PS00028"/>
    </source>
</evidence>
<keyword evidence="1" id="KW-0833">Ubl conjugation pathway</keyword>
<dbReference type="Pfam" id="PF04781">
    <property type="entry name" value="DUF627"/>
    <property type="match status" value="1"/>
</dbReference>